<dbReference type="GO" id="GO:0000140">
    <property type="term" value="F:acylglycerone-phosphate reductase (NADP+) activity"/>
    <property type="evidence" value="ECO:0007669"/>
    <property type="project" value="TreeGrafter"/>
</dbReference>
<dbReference type="GeneID" id="73468500"/>
<dbReference type="PROSITE" id="PS00061">
    <property type="entry name" value="ADH_SHORT"/>
    <property type="match status" value="1"/>
</dbReference>
<name>A0A8J5V3Q8_9ASCO</name>
<dbReference type="FunFam" id="3.40.50.720:FF:000261">
    <property type="entry name" value="NADPH-dependent 1-acyldihydroxyacetone phosphate reductase"/>
    <property type="match status" value="1"/>
</dbReference>
<dbReference type="GO" id="GO:0005811">
    <property type="term" value="C:lipid droplet"/>
    <property type="evidence" value="ECO:0007669"/>
    <property type="project" value="TreeGrafter"/>
</dbReference>
<gene>
    <name evidence="4" type="ORF">J8A68_001699</name>
</gene>
<dbReference type="InterPro" id="IPR002347">
    <property type="entry name" value="SDR_fam"/>
</dbReference>
<evidence type="ECO:0000256" key="2">
    <source>
        <dbReference type="ARBA" id="ARBA00022857"/>
    </source>
</evidence>
<protein>
    <submittedName>
        <fullName evidence="4">AYR1</fullName>
    </submittedName>
</protein>
<proteinExistence type="inferred from homology"/>
<dbReference type="InterPro" id="IPR020904">
    <property type="entry name" value="Sc_DH/Rdtase_CS"/>
</dbReference>
<keyword evidence="2" id="KW-0521">NADP</keyword>
<dbReference type="GO" id="GO:0005783">
    <property type="term" value="C:endoplasmic reticulum"/>
    <property type="evidence" value="ECO:0007669"/>
    <property type="project" value="TreeGrafter"/>
</dbReference>
<keyword evidence="5" id="KW-1185">Reference proteome</keyword>
<organism evidence="4 5">
    <name type="scientific">[Candida] subhashii</name>
    <dbReference type="NCBI Taxonomy" id="561895"/>
    <lineage>
        <taxon>Eukaryota</taxon>
        <taxon>Fungi</taxon>
        <taxon>Dikarya</taxon>
        <taxon>Ascomycota</taxon>
        <taxon>Saccharomycotina</taxon>
        <taxon>Pichiomycetes</taxon>
        <taxon>Debaryomycetaceae</taxon>
        <taxon>Spathaspora</taxon>
    </lineage>
</organism>
<keyword evidence="3" id="KW-0560">Oxidoreductase</keyword>
<dbReference type="GO" id="GO:0019433">
    <property type="term" value="P:triglyceride catabolic process"/>
    <property type="evidence" value="ECO:0007669"/>
    <property type="project" value="TreeGrafter"/>
</dbReference>
<evidence type="ECO:0000256" key="1">
    <source>
        <dbReference type="ARBA" id="ARBA00006484"/>
    </source>
</evidence>
<dbReference type="RefSeq" id="XP_049264976.1">
    <property type="nucleotide sequence ID" value="XM_049405377.1"/>
</dbReference>
<evidence type="ECO:0000256" key="3">
    <source>
        <dbReference type="ARBA" id="ARBA00023002"/>
    </source>
</evidence>
<accession>A0A8J5V3Q8</accession>
<dbReference type="CDD" id="cd05374">
    <property type="entry name" value="17beta-HSD-like_SDR_c"/>
    <property type="match status" value="1"/>
</dbReference>
<evidence type="ECO:0000313" key="5">
    <source>
        <dbReference type="Proteomes" id="UP000694255"/>
    </source>
</evidence>
<comment type="caution">
    <text evidence="4">The sequence shown here is derived from an EMBL/GenBank/DDBJ whole genome shotgun (WGS) entry which is preliminary data.</text>
</comment>
<sequence>MPERQKVALVTGASSGIGFATAVEFSKRGYKVFAGARRLEPMKPLAEQYNITIFQIDVSDLDSVKNAKKFIQEETGDEFLDVLYNNAGQSCTFPALDVTDEQIAQCFEVNVYGPMRVVRELAPLLINAKGVIGFTGSLSGIVPFPFSCVYSATKAAIHQYAATLRVEMVPFGVKVINIITGGVKTNIADKRELPKDSVYNVPGIEEAFEARRSMAKKNNPMPAEEYARRVVNDFEGARLEGALNVYRGKMSTFLAYVMALVPRFIVERILVRKFHLDVVFNYLKEKYSKEKMH</sequence>
<dbReference type="GO" id="GO:0004806">
    <property type="term" value="F:triacylglycerol lipase activity"/>
    <property type="evidence" value="ECO:0007669"/>
    <property type="project" value="TreeGrafter"/>
</dbReference>
<dbReference type="GO" id="GO:0006654">
    <property type="term" value="P:phosphatidic acid biosynthetic process"/>
    <property type="evidence" value="ECO:0007669"/>
    <property type="project" value="TreeGrafter"/>
</dbReference>
<dbReference type="PANTHER" id="PTHR44169">
    <property type="entry name" value="NADPH-DEPENDENT 1-ACYLDIHYDROXYACETONE PHOSPHATE REDUCTASE"/>
    <property type="match status" value="1"/>
</dbReference>
<comment type="similarity">
    <text evidence="1">Belongs to the short-chain dehydrogenases/reductases (SDR) family.</text>
</comment>
<dbReference type="Proteomes" id="UP000694255">
    <property type="component" value="Unassembled WGS sequence"/>
</dbReference>
<dbReference type="OrthoDB" id="2102561at2759"/>
<dbReference type="Pfam" id="PF00106">
    <property type="entry name" value="adh_short"/>
    <property type="match status" value="1"/>
</dbReference>
<reference evidence="4 5" key="1">
    <citation type="journal article" date="2021" name="DNA Res.">
        <title>Genome analysis of Candida subhashii reveals its hybrid nature and dual mitochondrial genome conformations.</title>
        <authorList>
            <person name="Mixao V."/>
            <person name="Hegedusova E."/>
            <person name="Saus E."/>
            <person name="Pryszcz L.P."/>
            <person name="Cillingova A."/>
            <person name="Nosek J."/>
            <person name="Gabaldon T."/>
        </authorList>
    </citation>
    <scope>NUCLEOTIDE SEQUENCE [LARGE SCALE GENOMIC DNA]</scope>
    <source>
        <strain evidence="4 5">CBS 10753</strain>
    </source>
</reference>
<evidence type="ECO:0000313" key="4">
    <source>
        <dbReference type="EMBL" id="KAG7664744.1"/>
    </source>
</evidence>
<dbReference type="PANTHER" id="PTHR44169:SF6">
    <property type="entry name" value="NADPH-DEPENDENT 1-ACYLDIHYDROXYACETONE PHOSPHATE REDUCTASE"/>
    <property type="match status" value="1"/>
</dbReference>
<dbReference type="EMBL" id="JAGSYN010000065">
    <property type="protein sequence ID" value="KAG7664744.1"/>
    <property type="molecule type" value="Genomic_DNA"/>
</dbReference>
<dbReference type="AlphaFoldDB" id="A0A8J5V3Q8"/>